<protein>
    <recommendedName>
        <fullName evidence="8">Alkaline phosphatase</fullName>
    </recommendedName>
</protein>
<comment type="cofactor">
    <cofactor evidence="3">
        <name>Mg(2+)</name>
        <dbReference type="ChEBI" id="CHEBI:18420"/>
    </cofactor>
    <text evidence="3">Binds 1 Mg(2+) ion.</text>
</comment>
<evidence type="ECO:0000256" key="3">
    <source>
        <dbReference type="PIRSR" id="PIRSR601952-2"/>
    </source>
</evidence>
<keyword evidence="5" id="KW-0732">Signal</keyword>
<feature type="active site" description="Phosphoserine intermediate" evidence="2">
    <location>
        <position position="98"/>
    </location>
</feature>
<evidence type="ECO:0000256" key="1">
    <source>
        <dbReference type="ARBA" id="ARBA00022553"/>
    </source>
</evidence>
<dbReference type="InterPro" id="IPR042085">
    <property type="entry name" value="Ap_crown"/>
</dbReference>
<dbReference type="EMBL" id="CP015922">
    <property type="protein sequence ID" value="ANJ00062.1"/>
    <property type="molecule type" value="Genomic_DNA"/>
</dbReference>
<sequence length="485" mass="52748">MTKLKTLIYACLFICGIAISNFALAQFNYGHSASTSDAVPKNIIILFADGTTSSQYEFGRYSSALLRQQPFAVTDVVMAKGQYQLMKTESANYFVTDSAAAASAMSTGYKVNNGAISITPDGSTPPTIMRVAKDKGKRIGLLSTAPIYDASPAAFSVHSKSRQDNELIVNQYLELAPDVLMGGGSNYFLPSTLAGGKRQDGKNVIEAFQAKGYQYINTPEQLNQIKSSKLLGLFAEEDLDYEIDRNPQETPTLSQMLTGALQALNQDSMKSHNKGFVLFVENENTDSAGHQNDVAALMRDLWAFDDAVKVALEFQKRNPDTLVIVTGDHETGGFSPTYGRKNLGPAGSANYLNVNIEQLKLIERFTMSLNEFSQKFKAKAKQTTSSSDLNAYLNVLLQDNFPGLALDDDLREKILSQGQLNPSSNYLPSNILALAIARQTGFYWGSSGHTPTPITVAAIGPGAQLFKGFDDNTAFAVKLRRLIGP</sequence>
<dbReference type="Gene3D" id="1.10.1200.140">
    <property type="entry name" value="Alkaline phosphatase, crown domain"/>
    <property type="match status" value="1"/>
</dbReference>
<dbReference type="InterPro" id="IPR017850">
    <property type="entry name" value="Alkaline_phosphatase_core_sf"/>
</dbReference>
<evidence type="ECO:0000313" key="7">
    <source>
        <dbReference type="Proteomes" id="UP000078463"/>
    </source>
</evidence>
<feature type="binding site" evidence="3">
    <location>
        <position position="328"/>
    </location>
    <ligand>
        <name>Zn(2+)</name>
        <dbReference type="ChEBI" id="CHEBI:29105"/>
        <label>2</label>
    </ligand>
</feature>
<feature type="binding site" evidence="3">
    <location>
        <position position="449"/>
    </location>
    <ligand>
        <name>Zn(2+)</name>
        <dbReference type="ChEBI" id="CHEBI:29105"/>
        <label>2</label>
    </ligand>
</feature>
<dbReference type="PANTHER" id="PTHR11596">
    <property type="entry name" value="ALKALINE PHOSPHATASE"/>
    <property type="match status" value="1"/>
</dbReference>
<keyword evidence="3" id="KW-0862">Zinc</keyword>
<evidence type="ECO:0000256" key="2">
    <source>
        <dbReference type="PIRSR" id="PIRSR601952-1"/>
    </source>
</evidence>
<proteinExistence type="inferred from homology"/>
<dbReference type="AlphaFoldDB" id="A0A191UGL4"/>
<evidence type="ECO:0000313" key="6">
    <source>
        <dbReference type="EMBL" id="ANJ00062.1"/>
    </source>
</evidence>
<feature type="binding site" evidence="3">
    <location>
        <position position="151"/>
    </location>
    <ligand>
        <name>Mg(2+)</name>
        <dbReference type="ChEBI" id="CHEBI:18420"/>
    </ligand>
</feature>
<evidence type="ECO:0000256" key="5">
    <source>
        <dbReference type="SAM" id="SignalP"/>
    </source>
</evidence>
<evidence type="ECO:0000256" key="4">
    <source>
        <dbReference type="RuleBase" id="RU003946"/>
    </source>
</evidence>
<dbReference type="SUPFAM" id="SSF53649">
    <property type="entry name" value="Alkaline phosphatase-like"/>
    <property type="match status" value="1"/>
</dbReference>
<dbReference type="InterPro" id="IPR001952">
    <property type="entry name" value="Alkaline_phosphatase"/>
</dbReference>
<feature type="binding site" evidence="3">
    <location>
        <position position="329"/>
    </location>
    <ligand>
        <name>Zn(2+)</name>
        <dbReference type="ChEBI" id="CHEBI:29105"/>
        <label>2</label>
    </ligand>
</feature>
<keyword evidence="1" id="KW-0597">Phosphoprotein</keyword>
<dbReference type="GO" id="GO:0004035">
    <property type="term" value="F:alkaline phosphatase activity"/>
    <property type="evidence" value="ECO:0007669"/>
    <property type="project" value="TreeGrafter"/>
</dbReference>
<feature type="binding site" evidence="3">
    <location>
        <position position="49"/>
    </location>
    <ligand>
        <name>Mg(2+)</name>
        <dbReference type="ChEBI" id="CHEBI:18420"/>
    </ligand>
</feature>
<keyword evidence="3" id="KW-0460">Magnesium</keyword>
<comment type="similarity">
    <text evidence="4">Belongs to the alkaline phosphatase family.</text>
</comment>
<dbReference type="SMART" id="SM00098">
    <property type="entry name" value="alkPPc"/>
    <property type="match status" value="1"/>
</dbReference>
<gene>
    <name evidence="6" type="ORF">A8O14_08230</name>
</gene>
<dbReference type="Pfam" id="PF00245">
    <property type="entry name" value="Alk_phosphatase"/>
    <property type="match status" value="1"/>
</dbReference>
<accession>A0A191UGL4</accession>
<feature type="binding site" evidence="3">
    <location>
        <position position="290"/>
    </location>
    <ligand>
        <name>Zn(2+)</name>
        <dbReference type="ChEBI" id="CHEBI:29105"/>
        <label>2</label>
    </ligand>
</feature>
<feature type="binding site" evidence="3">
    <location>
        <position position="49"/>
    </location>
    <ligand>
        <name>Zn(2+)</name>
        <dbReference type="ChEBI" id="CHEBI:29105"/>
        <label>2</label>
    </ligand>
</feature>
<dbReference type="PRINTS" id="PR00113">
    <property type="entry name" value="ALKPHPHTASE"/>
</dbReference>
<name>A0A191UGL4_9BURK</name>
<dbReference type="OrthoDB" id="9794455at2"/>
<feature type="binding site" evidence="3">
    <location>
        <position position="286"/>
    </location>
    <ligand>
        <name>Zn(2+)</name>
        <dbReference type="ChEBI" id="CHEBI:29105"/>
        <label>2</label>
    </ligand>
</feature>
<reference evidence="7" key="1">
    <citation type="submission" date="2016-05" db="EMBL/GenBank/DDBJ databases">
        <title>Polynucleobacter sp. QLW-P1FAT50C-4 genome.</title>
        <authorList>
            <person name="Hahn M.W."/>
        </authorList>
    </citation>
    <scope>NUCLEOTIDE SEQUENCE [LARGE SCALE GENOMIC DNA]</scope>
    <source>
        <strain evidence="7">QLW-P1FAT50C-4</strain>
    </source>
</reference>
<feature type="binding site" evidence="3">
    <location>
        <position position="281"/>
    </location>
    <ligand>
        <name>Mg(2+)</name>
        <dbReference type="ChEBI" id="CHEBI:18420"/>
    </ligand>
</feature>
<feature type="chain" id="PRO_5008248104" description="Alkaline phosphatase" evidence="5">
    <location>
        <begin position="26"/>
        <end position="485"/>
    </location>
</feature>
<dbReference type="Gene3D" id="3.40.720.10">
    <property type="entry name" value="Alkaline Phosphatase, subunit A"/>
    <property type="match status" value="1"/>
</dbReference>
<feature type="binding site" evidence="3">
    <location>
        <position position="149"/>
    </location>
    <ligand>
        <name>Mg(2+)</name>
        <dbReference type="ChEBI" id="CHEBI:18420"/>
    </ligand>
</feature>
<comment type="cofactor">
    <cofactor evidence="3">
        <name>Zn(2+)</name>
        <dbReference type="ChEBI" id="CHEBI:29105"/>
    </cofactor>
    <text evidence="3">Binds 2 Zn(2+) ions.</text>
</comment>
<dbReference type="PANTHER" id="PTHR11596:SF5">
    <property type="entry name" value="ALKALINE PHOSPHATASE"/>
    <property type="match status" value="1"/>
</dbReference>
<keyword evidence="7" id="KW-1185">Reference proteome</keyword>
<keyword evidence="3" id="KW-0479">Metal-binding</keyword>
<dbReference type="Proteomes" id="UP000078463">
    <property type="component" value="Chromosome"/>
</dbReference>
<organism evidence="6 7">
    <name type="scientific">Polynucleobacter wuianus</name>
    <dbReference type="NCBI Taxonomy" id="1743168"/>
    <lineage>
        <taxon>Bacteria</taxon>
        <taxon>Pseudomonadati</taxon>
        <taxon>Pseudomonadota</taxon>
        <taxon>Betaproteobacteria</taxon>
        <taxon>Burkholderiales</taxon>
        <taxon>Burkholderiaceae</taxon>
        <taxon>Polynucleobacter</taxon>
    </lineage>
</organism>
<dbReference type="CDD" id="cd16012">
    <property type="entry name" value="ALP"/>
    <property type="match status" value="1"/>
</dbReference>
<feature type="signal peptide" evidence="5">
    <location>
        <begin position="1"/>
        <end position="25"/>
    </location>
</feature>
<evidence type="ECO:0008006" key="8">
    <source>
        <dbReference type="Google" id="ProtNLM"/>
    </source>
</evidence>
<dbReference type="GO" id="GO:0046872">
    <property type="term" value="F:metal ion binding"/>
    <property type="evidence" value="ECO:0007669"/>
    <property type="project" value="UniProtKB-KW"/>
</dbReference>
<dbReference type="KEGG" id="pwu:A8O14_08230"/>
<dbReference type="STRING" id="1743168.A8O14_08230"/>
<dbReference type="RefSeq" id="WP_068949069.1">
    <property type="nucleotide sequence ID" value="NZ_CP015922.1"/>
</dbReference>